<dbReference type="Pfam" id="PF05523">
    <property type="entry name" value="FdtA"/>
    <property type="match status" value="1"/>
</dbReference>
<evidence type="ECO:0000313" key="2">
    <source>
        <dbReference type="EMBL" id="RGE71944.1"/>
    </source>
</evidence>
<reference evidence="2 3" key="1">
    <citation type="submission" date="2018-08" db="EMBL/GenBank/DDBJ databases">
        <title>A genome reference for cultivated species of the human gut microbiota.</title>
        <authorList>
            <person name="Zou Y."/>
            <person name="Xue W."/>
            <person name="Luo G."/>
        </authorList>
    </citation>
    <scope>NUCLEOTIDE SEQUENCE [LARGE SCALE GENOMIC DNA]</scope>
    <source>
        <strain evidence="2 3">AF26-4BH</strain>
    </source>
</reference>
<accession>A0A3E3IXX2</accession>
<name>A0A3E3IXX2_9FIRM</name>
<dbReference type="Gene3D" id="2.60.120.10">
    <property type="entry name" value="Jelly Rolls"/>
    <property type="match status" value="1"/>
</dbReference>
<evidence type="ECO:0000313" key="3">
    <source>
        <dbReference type="Proteomes" id="UP000261166"/>
    </source>
</evidence>
<dbReference type="Proteomes" id="UP000261166">
    <property type="component" value="Unassembled WGS sequence"/>
</dbReference>
<proteinExistence type="predicted"/>
<dbReference type="InterPro" id="IPR011051">
    <property type="entry name" value="RmlC_Cupin_sf"/>
</dbReference>
<dbReference type="AlphaFoldDB" id="A0A3E3IXX2"/>
<gene>
    <name evidence="2" type="ORF">DWY69_10755</name>
</gene>
<dbReference type="InterPro" id="IPR014710">
    <property type="entry name" value="RmlC-like_jellyroll"/>
</dbReference>
<dbReference type="RefSeq" id="WP_025488868.1">
    <property type="nucleotide sequence ID" value="NZ_JBKVAZ010000016.1"/>
</dbReference>
<feature type="domain" description="Sugar 3,4-ketoisomerase QdtA cupin" evidence="1">
    <location>
        <begin position="7"/>
        <end position="138"/>
    </location>
</feature>
<comment type="caution">
    <text evidence="2">The sequence shown here is derived from an EMBL/GenBank/DDBJ whole genome shotgun (WGS) entry which is preliminary data.</text>
</comment>
<dbReference type="OrthoDB" id="9795513at2"/>
<protein>
    <submittedName>
        <fullName evidence="2">WxcM-like domain-containing protein</fullName>
    </submittedName>
</protein>
<organism evidence="2 3">
    <name type="scientific">Eisenbergiella massiliensis</name>
    <dbReference type="NCBI Taxonomy" id="1720294"/>
    <lineage>
        <taxon>Bacteria</taxon>
        <taxon>Bacillati</taxon>
        <taxon>Bacillota</taxon>
        <taxon>Clostridia</taxon>
        <taxon>Lachnospirales</taxon>
        <taxon>Lachnospiraceae</taxon>
        <taxon>Eisenbergiella</taxon>
    </lineage>
</organism>
<dbReference type="InterPro" id="IPR008894">
    <property type="entry name" value="QdtA_cupin_dom"/>
</dbReference>
<dbReference type="EMBL" id="QVLU01000008">
    <property type="protein sequence ID" value="RGE71944.1"/>
    <property type="molecule type" value="Genomic_DNA"/>
</dbReference>
<dbReference type="CDD" id="cd20292">
    <property type="entry name" value="cupin_QdtA-like"/>
    <property type="match status" value="1"/>
</dbReference>
<dbReference type="SUPFAM" id="SSF51182">
    <property type="entry name" value="RmlC-like cupins"/>
    <property type="match status" value="1"/>
</dbReference>
<sequence>MSKCVDNVRMLQFTNTREADGRECFLDVEGLKDVPFEIKRIFYIFGSDGSLVRGKHANRKSQFVLLNISGKSKVKVIDENHEYKVYELDTPNKGIYLPQMVWKEMYDFSEDSILMVLTNEYYDNSEYIRDFDDYVKIMQDNW</sequence>
<evidence type="ECO:0000259" key="1">
    <source>
        <dbReference type="Pfam" id="PF05523"/>
    </source>
</evidence>